<dbReference type="Proteomes" id="UP000269721">
    <property type="component" value="Unassembled WGS sequence"/>
</dbReference>
<feature type="compositionally biased region" description="Low complexity" evidence="3">
    <location>
        <begin position="490"/>
        <end position="599"/>
    </location>
</feature>
<dbReference type="Gene3D" id="3.80.10.10">
    <property type="entry name" value="Ribonuclease Inhibitor"/>
    <property type="match status" value="2"/>
</dbReference>
<proteinExistence type="predicted"/>
<dbReference type="Pfam" id="PF14580">
    <property type="entry name" value="LRR_9"/>
    <property type="match status" value="1"/>
</dbReference>
<dbReference type="OrthoDB" id="2136939at2759"/>
<dbReference type="InterPro" id="IPR032675">
    <property type="entry name" value="LRR_dom_sf"/>
</dbReference>
<evidence type="ECO:0000256" key="2">
    <source>
        <dbReference type="ARBA" id="ARBA00022737"/>
    </source>
</evidence>
<gene>
    <name evidence="4" type="ORF">BDK51DRAFT_36815</name>
</gene>
<organism evidence="4 5">
    <name type="scientific">Blyttiomyces helicus</name>
    <dbReference type="NCBI Taxonomy" id="388810"/>
    <lineage>
        <taxon>Eukaryota</taxon>
        <taxon>Fungi</taxon>
        <taxon>Fungi incertae sedis</taxon>
        <taxon>Chytridiomycota</taxon>
        <taxon>Chytridiomycota incertae sedis</taxon>
        <taxon>Chytridiomycetes</taxon>
        <taxon>Chytridiomycetes incertae sedis</taxon>
        <taxon>Blyttiomyces</taxon>
    </lineage>
</organism>
<evidence type="ECO:0000256" key="1">
    <source>
        <dbReference type="ARBA" id="ARBA00022614"/>
    </source>
</evidence>
<dbReference type="PANTHER" id="PTHR15454">
    <property type="entry name" value="NISCHARIN RELATED"/>
    <property type="match status" value="1"/>
</dbReference>
<feature type="compositionally biased region" description="Basic and acidic residues" evidence="3">
    <location>
        <begin position="458"/>
        <end position="477"/>
    </location>
</feature>
<evidence type="ECO:0000313" key="5">
    <source>
        <dbReference type="Proteomes" id="UP000269721"/>
    </source>
</evidence>
<dbReference type="GO" id="GO:0005737">
    <property type="term" value="C:cytoplasm"/>
    <property type="evidence" value="ECO:0007669"/>
    <property type="project" value="TreeGrafter"/>
</dbReference>
<keyword evidence="5" id="KW-1185">Reference proteome</keyword>
<feature type="compositionally biased region" description="Acidic residues" evidence="3">
    <location>
        <begin position="394"/>
        <end position="403"/>
    </location>
</feature>
<dbReference type="AlphaFoldDB" id="A0A4P9WGK2"/>
<reference evidence="5" key="1">
    <citation type="journal article" date="2018" name="Nat. Microbiol.">
        <title>Leveraging single-cell genomics to expand the fungal tree of life.</title>
        <authorList>
            <person name="Ahrendt S.R."/>
            <person name="Quandt C.A."/>
            <person name="Ciobanu D."/>
            <person name="Clum A."/>
            <person name="Salamov A."/>
            <person name="Andreopoulos B."/>
            <person name="Cheng J.F."/>
            <person name="Woyke T."/>
            <person name="Pelin A."/>
            <person name="Henrissat B."/>
            <person name="Reynolds N.K."/>
            <person name="Benny G.L."/>
            <person name="Smith M.E."/>
            <person name="James T.Y."/>
            <person name="Grigoriev I.V."/>
        </authorList>
    </citation>
    <scope>NUCLEOTIDE SEQUENCE [LARGE SCALE GENOMIC DNA]</scope>
</reference>
<name>A0A4P9WGK2_9FUNG</name>
<accession>A0A4P9WGK2</accession>
<feature type="compositionally biased region" description="Low complexity" evidence="3">
    <location>
        <begin position="422"/>
        <end position="437"/>
    </location>
</feature>
<evidence type="ECO:0000313" key="4">
    <source>
        <dbReference type="EMBL" id="RKO90508.1"/>
    </source>
</evidence>
<dbReference type="PROSITE" id="PS51450">
    <property type="entry name" value="LRR"/>
    <property type="match status" value="2"/>
</dbReference>
<dbReference type="SMART" id="SM00365">
    <property type="entry name" value="LRR_SD22"/>
    <property type="match status" value="5"/>
</dbReference>
<dbReference type="EMBL" id="KZ995520">
    <property type="protein sequence ID" value="RKO90508.1"/>
    <property type="molecule type" value="Genomic_DNA"/>
</dbReference>
<feature type="region of interest" description="Disordered" evidence="3">
    <location>
        <begin position="380"/>
        <end position="599"/>
    </location>
</feature>
<evidence type="ECO:0000256" key="3">
    <source>
        <dbReference type="SAM" id="MobiDB-lite"/>
    </source>
</evidence>
<keyword evidence="2" id="KW-0677">Repeat</keyword>
<dbReference type="InterPro" id="IPR001611">
    <property type="entry name" value="Leu-rich_rpt"/>
</dbReference>
<keyword evidence="1" id="KW-0433">Leucine-rich repeat</keyword>
<sequence length="653" mass="68279">MKFNFMNTWFTYHGTGVSPVRTPQPRIPPPDDAAPSVATMKLTPAALAAKFPDKPIPELRDADCSGWGIAHIDDISVALHLRKLNLAKNQLKAADALSGIKHNKEITWLNLAENKLENLDGLGASAGNLAVLNVSNNEVNRISHHVEQCTSLKALILNGNKIARIENLGKLAELNTLASEGALACAQLAVCLLISPTPLIPKYFSPLAHSVLSHNKISVIEGVGALKKLKKLSIAHNQIRLFPDLTLNPELTELRLNANKIVTVPDTVRFMPALELLDLGSNLIATPSDVSALASLHTLTNLNLKGNPITKKEGYREMILTLVPTLRVLDGERFDPKFLERKGKRKAAEEKSKKFAEWIQKVDEKKDEAAERAHRCAAAGGALKKGNGKRVKEEGDEGDEEAEAGARMDRPVAKRPRSTADGKVAPSGPAKAASSATGKRKRLEDQTESKPAALPKKRAVEPVKAKTKVKPDKRAEEADAADSFFLAEESAAPSRPAKAKPAGKAAPSSSKLASAARPPPLAKAALASKPSTASKPAPGSKPAAASKAAPVSKIPGPTAKKASASSKKADGAPPTAVVAPPAPGRAAAGKAKASDASEGARSGVVAVIEVKKGGVGKGSVASGVGAVTAFDPEAVAASARQEGGTALLVGGWD</sequence>
<dbReference type="SUPFAM" id="SSF52058">
    <property type="entry name" value="L domain-like"/>
    <property type="match status" value="1"/>
</dbReference>
<protein>
    <submittedName>
        <fullName evidence="4">Uncharacterized protein</fullName>
    </submittedName>
</protein>